<dbReference type="InterPro" id="IPR001387">
    <property type="entry name" value="Cro/C1-type_HTH"/>
</dbReference>
<reference evidence="5" key="1">
    <citation type="journal article" date="2018" name="Genome Biol.">
        <title>SKESA: strategic k-mer extension for scrupulous assemblies.</title>
        <authorList>
            <person name="Souvorov A."/>
            <person name="Agarwala R."/>
            <person name="Lipman D.J."/>
        </authorList>
    </citation>
    <scope>NUCLEOTIDE SEQUENCE [LARGE SCALE GENOMIC DNA]</scope>
    <source>
        <strain evidence="5">AMC_487</strain>
    </source>
</reference>
<dbReference type="InterPro" id="IPR050077">
    <property type="entry name" value="LexA_repressor"/>
</dbReference>
<reference evidence="9 13" key="3">
    <citation type="submission" date="2018-10" db="EMBL/GenBank/DDBJ databases">
        <title>Comparison of Escherichia coli isolates recovered from retail chicken and from chicken fecal samples by antimicrobial susceptibility test and whole genome sequencing.</title>
        <authorList>
            <person name="Tang B."/>
            <person name="Ma Y."/>
            <person name="He X."/>
            <person name="Cao L."/>
            <person name="Xia X."/>
            <person name="Yang H."/>
        </authorList>
    </citation>
    <scope>NUCLEOTIDE SEQUENCE [LARGE SCALE GENOMIC DNA]</scope>
    <source>
        <strain evidence="9 13">CMJH98b</strain>
    </source>
</reference>
<reference evidence="5" key="6">
    <citation type="submission" date="2020-03" db="EMBL/GenBank/DDBJ databases">
        <authorList>
            <consortium name="NCBI Pathogen Detection Project"/>
        </authorList>
    </citation>
    <scope>NUCLEOTIDE SEQUENCE</scope>
    <source>
        <strain evidence="5">AMC_487</strain>
    </source>
</reference>
<evidence type="ECO:0000313" key="14">
    <source>
        <dbReference type="Proteomes" id="UP000436482"/>
    </source>
</evidence>
<evidence type="ECO:0000313" key="7">
    <source>
        <dbReference type="EMBL" id="MWR87242.1"/>
    </source>
</evidence>
<evidence type="ECO:0000313" key="2">
    <source>
        <dbReference type="EMBL" id="AUY04461.1"/>
    </source>
</evidence>
<dbReference type="PANTHER" id="PTHR33516:SF2">
    <property type="entry name" value="LEXA REPRESSOR-RELATED"/>
    <property type="match status" value="1"/>
</dbReference>
<evidence type="ECO:0000313" key="8">
    <source>
        <dbReference type="EMBL" id="MWT20095.1"/>
    </source>
</evidence>
<dbReference type="EMBL" id="AATJYL010000047">
    <property type="protein sequence ID" value="EFM1447744.1"/>
    <property type="molecule type" value="Genomic_DNA"/>
</dbReference>
<protein>
    <submittedName>
        <fullName evidence="6">Helix-turn-helix domain-containing protein</fullName>
    </submittedName>
    <submittedName>
        <fullName evidence="9">LexA family transcriptional regulator</fullName>
    </submittedName>
    <submittedName>
        <fullName evidence="2">LexA family transcriptional repressor</fullName>
    </submittedName>
</protein>
<evidence type="ECO:0000313" key="12">
    <source>
        <dbReference type="Proteomes" id="UP000272662"/>
    </source>
</evidence>
<evidence type="ECO:0000313" key="10">
    <source>
        <dbReference type="EMBL" id="RRL51707.1"/>
    </source>
</evidence>
<accession>A0A236LPA2</accession>
<dbReference type="CDD" id="cd06529">
    <property type="entry name" value="S24_LexA-like"/>
    <property type="match status" value="1"/>
</dbReference>
<dbReference type="InterPro" id="IPR015927">
    <property type="entry name" value="Peptidase_S24_S26A/B/C"/>
</dbReference>
<proteinExistence type="predicted"/>
<evidence type="ECO:0000259" key="1">
    <source>
        <dbReference type="PROSITE" id="PS50943"/>
    </source>
</evidence>
<evidence type="ECO:0000313" key="17">
    <source>
        <dbReference type="Proteomes" id="UP000519182"/>
    </source>
</evidence>
<dbReference type="PROSITE" id="PS50943">
    <property type="entry name" value="HTH_CROC1"/>
    <property type="match status" value="1"/>
</dbReference>
<dbReference type="AlphaFoldDB" id="A0A024L3W0"/>
<reference evidence="3 17" key="7">
    <citation type="submission" date="2020-04" db="EMBL/GenBank/DDBJ databases">
        <authorList>
            <consortium name="GenomeTrakr network: Whole genome sequencing for foodborne pathogen traceback"/>
        </authorList>
    </citation>
    <scope>NUCLEOTIDE SEQUENCE [LARGE SCALE GENOMIC DNA]</scope>
    <source>
        <strain evidence="3 17">PSU-2464</strain>
    </source>
</reference>
<name>A0A024L3W0_ECOLX</name>
<dbReference type="CDD" id="cd00093">
    <property type="entry name" value="HTH_XRE"/>
    <property type="match status" value="1"/>
</dbReference>
<dbReference type="SMART" id="SM00530">
    <property type="entry name" value="HTH_XRE"/>
    <property type="match status" value="1"/>
</dbReference>
<dbReference type="Gene3D" id="1.10.260.40">
    <property type="entry name" value="lambda repressor-like DNA-binding domains"/>
    <property type="match status" value="1"/>
</dbReference>
<sequence>METVGQRIKALRRVTRTSQKELGKFCGVSDVAVGYWEKDINTPGGEALSKLAKFFNTSIDYILYGAEFEGKLVTNMRRVPVISWVQAGQFTECRAAEVFSEVDKWVDTSLKIGDNSFALEVKGDSMTNPNGLPTIPEGATVIVDPDAEPRHGKIVIARLDGTNEATVKKLVIDGPQKFLVPLNPRYPNIPINGNCLIIGVVKGVQYEL</sequence>
<dbReference type="EMBL" id="RDDM01000275">
    <property type="protein sequence ID" value="RLY54578.1"/>
    <property type="molecule type" value="Genomic_DNA"/>
</dbReference>
<evidence type="ECO:0000313" key="15">
    <source>
        <dbReference type="Proteomes" id="UP000460875"/>
    </source>
</evidence>
<dbReference type="SUPFAM" id="SSF51306">
    <property type="entry name" value="LexA/Signal peptidase"/>
    <property type="match status" value="1"/>
</dbReference>
<dbReference type="EMBL" id="WTRC01000025">
    <property type="protein sequence ID" value="MWT20095.1"/>
    <property type="molecule type" value="Genomic_DNA"/>
</dbReference>
<dbReference type="Proteomes" id="UP000462410">
    <property type="component" value="Unassembled WGS sequence"/>
</dbReference>
<dbReference type="SUPFAM" id="SSF47413">
    <property type="entry name" value="lambda repressor-like DNA-binding domains"/>
    <property type="match status" value="1"/>
</dbReference>
<evidence type="ECO:0000313" key="5">
    <source>
        <dbReference type="EMBL" id="HAI5335375.1"/>
    </source>
</evidence>
<dbReference type="Proteomes" id="UP000436482">
    <property type="component" value="Unassembled WGS sequence"/>
</dbReference>
<dbReference type="Proteomes" id="UP000239554">
    <property type="component" value="Chromosome"/>
</dbReference>
<dbReference type="Proteomes" id="UP000272662">
    <property type="component" value="Unassembled WGS sequence"/>
</dbReference>
<evidence type="ECO:0000313" key="3">
    <source>
        <dbReference type="EMBL" id="EFM1447744.1"/>
    </source>
</evidence>
<reference evidence="14 15" key="5">
    <citation type="submission" date="2019-12" db="EMBL/GenBank/DDBJ databases">
        <title>Enteriobacteria Tanzani isolates_8377-8380.</title>
        <authorList>
            <person name="Subbiah M."/>
            <person name="Call D."/>
        </authorList>
    </citation>
    <scope>NUCLEOTIDE SEQUENCE [LARGE SCALE GENOMIC DNA]</scope>
    <source>
        <strain evidence="8 16">8378wH8</strain>
        <strain evidence="6 15">8379wE2</strain>
        <strain evidence="7 14">8379wE6</strain>
    </source>
</reference>
<dbReference type="EMBL" id="DABERK010000078">
    <property type="protein sequence ID" value="HAI5335375.1"/>
    <property type="molecule type" value="Genomic_DNA"/>
</dbReference>
<dbReference type="MEROPS" id="S24.002"/>
<evidence type="ECO:0000313" key="16">
    <source>
        <dbReference type="Proteomes" id="UP000462410"/>
    </source>
</evidence>
<dbReference type="InterPro" id="IPR036286">
    <property type="entry name" value="LexA/Signal_pep-like_sf"/>
</dbReference>
<dbReference type="Pfam" id="PF00717">
    <property type="entry name" value="Peptidase_S24"/>
    <property type="match status" value="1"/>
</dbReference>
<gene>
    <name evidence="2" type="ORF">C3F40_23465</name>
    <name evidence="10" type="ORF">DU321_01090</name>
    <name evidence="9" type="ORF">EAI46_23010</name>
    <name evidence="8" type="ORF">GP965_03985</name>
    <name evidence="6" type="ORF">GP975_04215</name>
    <name evidence="7" type="ORF">GP979_02720</name>
    <name evidence="3" type="ORF">HEP34_004170</name>
    <name evidence="5" type="ORF">HJQ60_005521</name>
    <name evidence="4" type="ORF">R8O40_004644</name>
</gene>
<dbReference type="Proteomes" id="UP000519182">
    <property type="component" value="Unassembled WGS sequence"/>
</dbReference>
<dbReference type="RefSeq" id="WP_000450737.1">
    <property type="nucleotide sequence ID" value="NZ_AP022525.1"/>
</dbReference>
<dbReference type="EMBL" id="ABONVU020000022">
    <property type="protein sequence ID" value="EMJ5256316.1"/>
    <property type="molecule type" value="Genomic_DNA"/>
</dbReference>
<dbReference type="PANTHER" id="PTHR33516">
    <property type="entry name" value="LEXA REPRESSOR"/>
    <property type="match status" value="1"/>
</dbReference>
<dbReference type="Proteomes" id="UP000845800">
    <property type="component" value="Unassembled WGS sequence"/>
</dbReference>
<accession>A0A024L3W0</accession>
<evidence type="ECO:0000313" key="9">
    <source>
        <dbReference type="EMBL" id="RLY54578.1"/>
    </source>
</evidence>
<dbReference type="InterPro" id="IPR010982">
    <property type="entry name" value="Lambda_DNA-bd_dom_sf"/>
</dbReference>
<dbReference type="Proteomes" id="UP000281340">
    <property type="component" value="Unassembled WGS sequence"/>
</dbReference>
<reference evidence="4" key="8">
    <citation type="submission" date="2024-02" db="EMBL/GenBank/DDBJ databases">
        <authorList>
            <consortium name="Clinical and Environmental Microbiology Branch: Whole genome sequencing antimicrobial resistance pathogens in the healthcare setting"/>
        </authorList>
    </citation>
    <scope>NUCLEOTIDE SEQUENCE</scope>
    <source>
        <strain evidence="4">1924188</strain>
    </source>
</reference>
<dbReference type="EMBL" id="RRVG01000001">
    <property type="protein sequence ID" value="RRL51707.1"/>
    <property type="molecule type" value="Genomic_DNA"/>
</dbReference>
<evidence type="ECO:0000313" key="11">
    <source>
        <dbReference type="Proteomes" id="UP000239554"/>
    </source>
</evidence>
<dbReference type="EMBL" id="WTQT01000031">
    <property type="protein sequence ID" value="MWR37297.1"/>
    <property type="molecule type" value="Genomic_DNA"/>
</dbReference>
<dbReference type="EMBL" id="WTQQ01000014">
    <property type="protein sequence ID" value="MWR87242.1"/>
    <property type="molecule type" value="Genomic_DNA"/>
</dbReference>
<dbReference type="Proteomes" id="UP000460875">
    <property type="component" value="Unassembled WGS sequence"/>
</dbReference>
<feature type="domain" description="HTH cro/C1-type" evidence="1">
    <location>
        <begin position="8"/>
        <end position="62"/>
    </location>
</feature>
<dbReference type="GO" id="GO:0003677">
    <property type="term" value="F:DNA binding"/>
    <property type="evidence" value="ECO:0007669"/>
    <property type="project" value="InterPro"/>
</dbReference>
<evidence type="ECO:0000313" key="4">
    <source>
        <dbReference type="EMBL" id="EMJ5256316.1"/>
    </source>
</evidence>
<reference evidence="2 11" key="2">
    <citation type="journal article" date="2018" name="MBio">
        <title>Genomic Analysis of Hospital Plumbing Reveals Diverse Reservoir of Bacterial Plasmids Conferring Carbapenem Resistance.</title>
        <authorList>
            <consortium name="NISC Comparative Sequencing Program"/>
            <person name="Weingarten R.A."/>
            <person name="Johnson R.C."/>
            <person name="Conlan S."/>
            <person name="Ramsburg A.M."/>
            <person name="Dekker J.P."/>
            <person name="Lau A.F."/>
            <person name="Khil P."/>
            <person name="Odom R.T."/>
            <person name="Deming C."/>
            <person name="Park M."/>
            <person name="Thomas P.J."/>
            <person name="Henderson D.K."/>
            <person name="Palmore T.N."/>
            <person name="Segre J.A."/>
            <person name="Frank K.M."/>
        </authorList>
    </citation>
    <scope>NUCLEOTIDE SEQUENCE [LARGE SCALE GENOMIC DNA]</scope>
    <source>
        <strain evidence="2 11">ECONIH4</strain>
    </source>
</reference>
<dbReference type="Pfam" id="PF01381">
    <property type="entry name" value="HTH_3"/>
    <property type="match status" value="1"/>
</dbReference>
<dbReference type="InterPro" id="IPR039418">
    <property type="entry name" value="LexA-like"/>
</dbReference>
<dbReference type="EMBL" id="CP026399">
    <property type="protein sequence ID" value="AUY04461.1"/>
    <property type="molecule type" value="Genomic_DNA"/>
</dbReference>
<reference evidence="10 12" key="4">
    <citation type="submission" date="2018-11" db="EMBL/GenBank/DDBJ databases">
        <title>E. coli isolates of the female bladder.</title>
        <authorList>
            <person name="Garretto A."/>
            <person name="Miller-Ensminger T."/>
            <person name="Wolfe A.J."/>
            <person name="Putonti C."/>
        </authorList>
    </citation>
    <scope>NUCLEOTIDE SEQUENCE [LARGE SCALE GENOMIC DNA]</scope>
    <source>
        <strain evidence="10 12">UMB1727</strain>
    </source>
</reference>
<evidence type="ECO:0000313" key="6">
    <source>
        <dbReference type="EMBL" id="MWR37297.1"/>
    </source>
</evidence>
<dbReference type="Proteomes" id="UP001285616">
    <property type="component" value="Unassembled WGS sequence"/>
</dbReference>
<evidence type="ECO:0000313" key="13">
    <source>
        <dbReference type="Proteomes" id="UP000281340"/>
    </source>
</evidence>
<organism evidence="9 13">
    <name type="scientific">Escherichia coli</name>
    <dbReference type="NCBI Taxonomy" id="562"/>
    <lineage>
        <taxon>Bacteria</taxon>
        <taxon>Pseudomonadati</taxon>
        <taxon>Pseudomonadota</taxon>
        <taxon>Gammaproteobacteria</taxon>
        <taxon>Enterobacterales</taxon>
        <taxon>Enterobacteriaceae</taxon>
        <taxon>Escherichia</taxon>
    </lineage>
</organism>
<dbReference type="Gene3D" id="2.10.109.10">
    <property type="entry name" value="Umud Fragment, subunit A"/>
    <property type="match status" value="1"/>
</dbReference>